<accession>A0A4Z1IK01</accession>
<dbReference type="Gene3D" id="3.30.710.10">
    <property type="entry name" value="Potassium Channel Kv1.1, Chain A"/>
    <property type="match status" value="1"/>
</dbReference>
<dbReference type="InterPro" id="IPR011333">
    <property type="entry name" value="SKP1/BTB/POZ_sf"/>
</dbReference>
<dbReference type="InterPro" id="IPR000210">
    <property type="entry name" value="BTB/POZ_dom"/>
</dbReference>
<evidence type="ECO:0000259" key="2">
    <source>
        <dbReference type="Pfam" id="PF00651"/>
    </source>
</evidence>
<evidence type="ECO:0000256" key="1">
    <source>
        <dbReference type="SAM" id="MobiDB-lite"/>
    </source>
</evidence>
<dbReference type="EMBL" id="PQXJ01000121">
    <property type="protein sequence ID" value="TGO61931.1"/>
    <property type="molecule type" value="Genomic_DNA"/>
</dbReference>
<sequence>MLVTYDPDGDLNLLLTRVVELGDTNEGENLGGSAKTTTKSRDYSEENDSTDEPSASSEDVHMLVSSKHMCLASPVFKAMLQHSNFKEGRELASAGKIEISLPDDDPDAFAILICIIHGRTRNVPREVDLDLLSRISTLVDKYQLHEVVEIMSDRWISLLEAELPEEFTDDLLPWLKRQSNGKIGEDRDDIPIPNRVLDAIQERRSTAIADAYLIVETILNTGKHHCTAPRKDSFECSGMVLGTLLQSSTKLGIFPVPDLMDTELTFNYVVNQIRKVEVVALCDKISPFKDFEYHHWSTHGVKQAIDTALANLEKRLSGLDMEDFKKGKKVRPVIELSARAKANNLDMTQLSLTPS</sequence>
<dbReference type="OrthoDB" id="5326346at2759"/>
<dbReference type="STRING" id="278944.A0A4Z1IK01"/>
<keyword evidence="4" id="KW-1185">Reference proteome</keyword>
<protein>
    <recommendedName>
        <fullName evidence="2">BTB domain-containing protein</fullName>
    </recommendedName>
</protein>
<comment type="caution">
    <text evidence="3">The sequence shown here is derived from an EMBL/GenBank/DDBJ whole genome shotgun (WGS) entry which is preliminary data.</text>
</comment>
<dbReference type="Pfam" id="PF00651">
    <property type="entry name" value="BTB"/>
    <property type="match status" value="1"/>
</dbReference>
<evidence type="ECO:0000313" key="4">
    <source>
        <dbReference type="Proteomes" id="UP000297452"/>
    </source>
</evidence>
<organism evidence="3 4">
    <name type="scientific">Botryotinia narcissicola</name>
    <dbReference type="NCBI Taxonomy" id="278944"/>
    <lineage>
        <taxon>Eukaryota</taxon>
        <taxon>Fungi</taxon>
        <taxon>Dikarya</taxon>
        <taxon>Ascomycota</taxon>
        <taxon>Pezizomycotina</taxon>
        <taxon>Leotiomycetes</taxon>
        <taxon>Helotiales</taxon>
        <taxon>Sclerotiniaceae</taxon>
        <taxon>Botryotinia</taxon>
    </lineage>
</organism>
<gene>
    <name evidence="3" type="ORF">BOTNAR_0121g00170</name>
</gene>
<name>A0A4Z1IK01_9HELO</name>
<proteinExistence type="predicted"/>
<feature type="region of interest" description="Disordered" evidence="1">
    <location>
        <begin position="25"/>
        <end position="59"/>
    </location>
</feature>
<feature type="domain" description="BTB" evidence="2">
    <location>
        <begin position="68"/>
        <end position="152"/>
    </location>
</feature>
<dbReference type="AlphaFoldDB" id="A0A4Z1IK01"/>
<reference evidence="3 4" key="1">
    <citation type="submission" date="2017-12" db="EMBL/GenBank/DDBJ databases">
        <title>Comparative genomics of Botrytis spp.</title>
        <authorList>
            <person name="Valero-Jimenez C.A."/>
            <person name="Tapia P."/>
            <person name="Veloso J."/>
            <person name="Silva-Moreno E."/>
            <person name="Staats M."/>
            <person name="Valdes J.H."/>
            <person name="Van Kan J.A.L."/>
        </authorList>
    </citation>
    <scope>NUCLEOTIDE SEQUENCE [LARGE SCALE GENOMIC DNA]</scope>
    <source>
        <strain evidence="3 4">MUCL2120</strain>
    </source>
</reference>
<evidence type="ECO:0000313" key="3">
    <source>
        <dbReference type="EMBL" id="TGO61931.1"/>
    </source>
</evidence>
<dbReference type="SUPFAM" id="SSF54695">
    <property type="entry name" value="POZ domain"/>
    <property type="match status" value="1"/>
</dbReference>
<dbReference type="Proteomes" id="UP000297452">
    <property type="component" value="Unassembled WGS sequence"/>
</dbReference>